<evidence type="ECO:0000313" key="3">
    <source>
        <dbReference type="Proteomes" id="UP001596201"/>
    </source>
</evidence>
<reference evidence="2 3" key="1">
    <citation type="journal article" date="2019" name="Int. J. Syst. Evol. Microbiol.">
        <title>The Global Catalogue of Microorganisms (GCM) 10K type strain sequencing project: providing services to taxonomists for standard genome sequencing and annotation.</title>
        <authorList>
            <consortium name="The Broad Institute Genomics Platform"/>
            <consortium name="The Broad Institute Genome Sequencing Center for Infectious Disease"/>
            <person name="Wu L."/>
            <person name="Ma J."/>
        </authorList>
    </citation>
    <scope>NUCLEOTIDE SEQUENCE [LARGE SCALE GENOMIC DNA]</scope>
    <source>
        <strain evidence="2 3">CGMCC 1.12237</strain>
    </source>
</reference>
<dbReference type="Pfam" id="PF24102">
    <property type="entry name" value="FLAD1_M"/>
    <property type="match status" value="1"/>
</dbReference>
<organism evidence="2 3">
    <name type="scientific">Salinirubrum litoreum</name>
    <dbReference type="NCBI Taxonomy" id="1126234"/>
    <lineage>
        <taxon>Archaea</taxon>
        <taxon>Methanobacteriati</taxon>
        <taxon>Methanobacteriota</taxon>
        <taxon>Stenosarchaea group</taxon>
        <taxon>Halobacteria</taxon>
        <taxon>Halobacteriales</taxon>
        <taxon>Haloferacaceae</taxon>
        <taxon>Salinirubrum</taxon>
    </lineage>
</organism>
<dbReference type="Pfam" id="PF00994">
    <property type="entry name" value="MoCF_biosynth"/>
    <property type="match status" value="1"/>
</dbReference>
<dbReference type="AlphaFoldDB" id="A0ABD5R6X1"/>
<gene>
    <name evidence="2" type="ORF">ACFPJ5_02125</name>
</gene>
<keyword evidence="3" id="KW-1185">Reference proteome</keyword>
<dbReference type="SUPFAM" id="SSF53218">
    <property type="entry name" value="Molybdenum cofactor biosynthesis proteins"/>
    <property type="match status" value="1"/>
</dbReference>
<dbReference type="InterPro" id="IPR056596">
    <property type="entry name" value="FLAD1_M"/>
</dbReference>
<dbReference type="InterPro" id="IPR036425">
    <property type="entry name" value="MoaB/Mog-like_dom_sf"/>
</dbReference>
<dbReference type="NCBIfam" id="TIGR00177">
    <property type="entry name" value="molyb_syn"/>
    <property type="match status" value="1"/>
</dbReference>
<dbReference type="CDD" id="cd00885">
    <property type="entry name" value="cinA"/>
    <property type="match status" value="1"/>
</dbReference>
<feature type="domain" description="MoaB/Mog" evidence="1">
    <location>
        <begin position="4"/>
        <end position="176"/>
    </location>
</feature>
<dbReference type="RefSeq" id="WP_227228999.1">
    <property type="nucleotide sequence ID" value="NZ_JAJCVJ010000001.1"/>
</dbReference>
<dbReference type="PANTHER" id="PTHR13939:SF0">
    <property type="entry name" value="NMN AMIDOHYDROLASE-LIKE PROTEIN YFAY"/>
    <property type="match status" value="1"/>
</dbReference>
<dbReference type="InterPro" id="IPR001453">
    <property type="entry name" value="MoaB/Mog_dom"/>
</dbReference>
<dbReference type="SMART" id="SM00852">
    <property type="entry name" value="MoCF_biosynth"/>
    <property type="match status" value="1"/>
</dbReference>
<accession>A0ABD5R6X1</accession>
<dbReference type="InterPro" id="IPR050101">
    <property type="entry name" value="CinA"/>
</dbReference>
<comment type="caution">
    <text evidence="2">The sequence shown here is derived from an EMBL/GenBank/DDBJ whole genome shotgun (WGS) entry which is preliminary data.</text>
</comment>
<protein>
    <submittedName>
        <fullName evidence="2">Competence/damage-inducible protein A</fullName>
    </submittedName>
</protein>
<proteinExistence type="predicted"/>
<dbReference type="EMBL" id="JBHSKX010000001">
    <property type="protein sequence ID" value="MFC5365719.1"/>
    <property type="molecule type" value="Genomic_DNA"/>
</dbReference>
<sequence>MQVALLTVGDEILAGDIENTNATWLARQLTERGVTVTRILTVPDDRGLIAETLRDWTAQFDAVVVTGGLGGTPDDVTMDAVADAVGVEMAVNDEAKTDVEATIAAYREQYPDLAERYPDLDLDVTQHASIPAGARPLLNTVGLSPGCVIGGVYVFPGIPEEMKAMFDAVAEEFGGSVVSETLYTDAPEGALTEQLRTARDEFGVAVGSYPSRGEPNRLKIVGEDAEAVAAATAWLREHVETVDR</sequence>
<name>A0ABD5R6X1_9EURY</name>
<evidence type="ECO:0000259" key="1">
    <source>
        <dbReference type="SMART" id="SM00852"/>
    </source>
</evidence>
<dbReference type="Gene3D" id="3.40.980.10">
    <property type="entry name" value="MoaB/Mog-like domain"/>
    <property type="match status" value="1"/>
</dbReference>
<dbReference type="PANTHER" id="PTHR13939">
    <property type="entry name" value="NICOTINAMIDE-NUCLEOTIDE AMIDOHYDROLASE PNCC"/>
    <property type="match status" value="1"/>
</dbReference>
<evidence type="ECO:0000313" key="2">
    <source>
        <dbReference type="EMBL" id="MFC5365719.1"/>
    </source>
</evidence>
<dbReference type="Proteomes" id="UP001596201">
    <property type="component" value="Unassembled WGS sequence"/>
</dbReference>